<evidence type="ECO:0000256" key="3">
    <source>
        <dbReference type="SAM" id="Phobius"/>
    </source>
</evidence>
<keyword evidence="3" id="KW-0472">Membrane</keyword>
<gene>
    <name evidence="4" type="ORF">H7965_27680</name>
</gene>
<dbReference type="Gene3D" id="1.10.287.470">
    <property type="entry name" value="Helix hairpin bin"/>
    <property type="match status" value="1"/>
</dbReference>
<feature type="transmembrane region" description="Helical" evidence="3">
    <location>
        <begin position="112"/>
        <end position="131"/>
    </location>
</feature>
<dbReference type="Gene3D" id="2.40.420.20">
    <property type="match status" value="1"/>
</dbReference>
<evidence type="ECO:0000313" key="4">
    <source>
        <dbReference type="EMBL" id="MBC4019024.1"/>
    </source>
</evidence>
<reference evidence="4" key="1">
    <citation type="submission" date="2020-08" db="EMBL/GenBank/DDBJ databases">
        <authorList>
            <person name="Hu Y."/>
            <person name="Nguyen S.V."/>
            <person name="Li F."/>
            <person name="Fanning S."/>
        </authorList>
    </citation>
    <scope>NUCLEOTIDE SEQUENCE</scope>
    <source>
        <strain evidence="4">SYSU D8009</strain>
    </source>
</reference>
<dbReference type="GO" id="GO:0060003">
    <property type="term" value="P:copper ion export"/>
    <property type="evidence" value="ECO:0007669"/>
    <property type="project" value="TreeGrafter"/>
</dbReference>
<accession>A0A9X0R400</accession>
<proteinExistence type="predicted"/>
<dbReference type="Gene3D" id="2.40.50.100">
    <property type="match status" value="1"/>
</dbReference>
<protein>
    <submittedName>
        <fullName evidence="4">HlyD family efflux transporter periplasmic adaptor subunit</fullName>
    </submittedName>
</protein>
<dbReference type="GO" id="GO:0030313">
    <property type="term" value="C:cell envelope"/>
    <property type="evidence" value="ECO:0007669"/>
    <property type="project" value="TreeGrafter"/>
</dbReference>
<keyword evidence="3" id="KW-1133">Transmembrane helix</keyword>
<keyword evidence="5" id="KW-1185">Reference proteome</keyword>
<keyword evidence="3" id="KW-0812">Transmembrane</keyword>
<dbReference type="SUPFAM" id="SSF111369">
    <property type="entry name" value="HlyD-like secretion proteins"/>
    <property type="match status" value="1"/>
</dbReference>
<evidence type="ECO:0000256" key="2">
    <source>
        <dbReference type="SAM" id="MobiDB-lite"/>
    </source>
</evidence>
<dbReference type="AlphaFoldDB" id="A0A9X0R400"/>
<dbReference type="EMBL" id="JACOMF010000108">
    <property type="protein sequence ID" value="MBC4019024.1"/>
    <property type="molecule type" value="Genomic_DNA"/>
</dbReference>
<name>A0A9X0R400_9PROT</name>
<dbReference type="GO" id="GO:0015679">
    <property type="term" value="P:plasma membrane copper ion transport"/>
    <property type="evidence" value="ECO:0007669"/>
    <property type="project" value="TreeGrafter"/>
</dbReference>
<feature type="region of interest" description="Disordered" evidence="2">
    <location>
        <begin position="155"/>
        <end position="183"/>
    </location>
</feature>
<keyword evidence="1" id="KW-0813">Transport</keyword>
<organism evidence="4 5">
    <name type="scientific">Siccirubricoccus deserti</name>
    <dbReference type="NCBI Taxonomy" id="2013562"/>
    <lineage>
        <taxon>Bacteria</taxon>
        <taxon>Pseudomonadati</taxon>
        <taxon>Pseudomonadota</taxon>
        <taxon>Alphaproteobacteria</taxon>
        <taxon>Acetobacterales</taxon>
        <taxon>Roseomonadaceae</taxon>
        <taxon>Siccirubricoccus</taxon>
    </lineage>
</organism>
<dbReference type="RefSeq" id="WP_186773759.1">
    <property type="nucleotide sequence ID" value="NZ_JACOMF010000108.1"/>
</dbReference>
<comment type="caution">
    <text evidence="4">The sequence shown here is derived from an EMBL/GenBank/DDBJ whole genome shotgun (WGS) entry which is preliminary data.</text>
</comment>
<dbReference type="Proteomes" id="UP000600101">
    <property type="component" value="Unassembled WGS sequence"/>
</dbReference>
<evidence type="ECO:0000313" key="5">
    <source>
        <dbReference type="Proteomes" id="UP000600101"/>
    </source>
</evidence>
<feature type="compositionally biased region" description="Low complexity" evidence="2">
    <location>
        <begin position="155"/>
        <end position="175"/>
    </location>
</feature>
<dbReference type="PANTHER" id="PTHR30097:SF4">
    <property type="entry name" value="SLR6042 PROTEIN"/>
    <property type="match status" value="1"/>
</dbReference>
<sequence>MYQLVGVFRDGILTLYLDRQADNAPVTNATIALEIDGQAVAVEARPNGTYRATPEGMPSGGEIEIFITIGGPEPDLLVGSLALETASGEASAGQGVISGIAAFLHRPLEMKVALLGMAVTGLTTLLLGWAWGRDRRGAVWVAILLAGLVAGPDPAQAAPGHDHGPAAPAAPANRSDAPRRLPDGSVFLAKSTQRLLEIRTVAAQEEAAGRAISLIGRVVSDPNRGGLVQSTVGGRVVPPNGGLPRLGQTVRRGDVLALIEPPLPAADRTTIAERLGEIDQSIASAETRLQRARTLAASGAGIRTQVVDIEVELEGLRRRRAMLTQNRGATEILRAPADGVIASGGIQAGQVVEARDLLFQIIDPAGLWVEASAFGPEASTLRFGAVSAALGGGPPMTLRFMGSGRTLQQQATPVHFAIETPPPGLSLGQPVTVLAQIGDPVPGIVLDRAAVVRGGNGETIVWRQVGPERFEATPVRIESLAADRVLIAAGLEAGARIVVRGAGFINQIR</sequence>
<dbReference type="PANTHER" id="PTHR30097">
    <property type="entry name" value="CATION EFFLUX SYSTEM PROTEIN CUSB"/>
    <property type="match status" value="1"/>
</dbReference>
<dbReference type="InterPro" id="IPR051909">
    <property type="entry name" value="MFP_Cation_Efflux"/>
</dbReference>
<evidence type="ECO:0000256" key="1">
    <source>
        <dbReference type="ARBA" id="ARBA00022448"/>
    </source>
</evidence>